<reference evidence="1" key="1">
    <citation type="journal article" date="2020" name="Stud. Mycol.">
        <title>101 Dothideomycetes genomes: a test case for predicting lifestyles and emergence of pathogens.</title>
        <authorList>
            <person name="Haridas S."/>
            <person name="Albert R."/>
            <person name="Binder M."/>
            <person name="Bloem J."/>
            <person name="Labutti K."/>
            <person name="Salamov A."/>
            <person name="Andreopoulos B."/>
            <person name="Baker S."/>
            <person name="Barry K."/>
            <person name="Bills G."/>
            <person name="Bluhm B."/>
            <person name="Cannon C."/>
            <person name="Castanera R."/>
            <person name="Culley D."/>
            <person name="Daum C."/>
            <person name="Ezra D."/>
            <person name="Gonzalez J."/>
            <person name="Henrissat B."/>
            <person name="Kuo A."/>
            <person name="Liang C."/>
            <person name="Lipzen A."/>
            <person name="Lutzoni F."/>
            <person name="Magnuson J."/>
            <person name="Mondo S."/>
            <person name="Nolan M."/>
            <person name="Ohm R."/>
            <person name="Pangilinan J."/>
            <person name="Park H.-J."/>
            <person name="Ramirez L."/>
            <person name="Alfaro M."/>
            <person name="Sun H."/>
            <person name="Tritt A."/>
            <person name="Yoshinaga Y."/>
            <person name="Zwiers L.-H."/>
            <person name="Turgeon B."/>
            <person name="Goodwin S."/>
            <person name="Spatafora J."/>
            <person name="Crous P."/>
            <person name="Grigoriev I."/>
        </authorList>
    </citation>
    <scope>NUCLEOTIDE SEQUENCE</scope>
    <source>
        <strain evidence="1">ATCC 200398</strain>
    </source>
</reference>
<name>A0ACB6QLT9_9PLEO</name>
<accession>A0ACB6QLT9</accession>
<dbReference type="EMBL" id="MU003518">
    <property type="protein sequence ID" value="KAF2467953.1"/>
    <property type="molecule type" value="Genomic_DNA"/>
</dbReference>
<evidence type="ECO:0000313" key="1">
    <source>
        <dbReference type="EMBL" id="KAF2467953.1"/>
    </source>
</evidence>
<protein>
    <submittedName>
        <fullName evidence="1">Uncharacterized protein</fullName>
    </submittedName>
</protein>
<proteinExistence type="predicted"/>
<dbReference type="Proteomes" id="UP000799755">
    <property type="component" value="Unassembled WGS sequence"/>
</dbReference>
<organism evidence="1 2">
    <name type="scientific">Lindgomyces ingoldianus</name>
    <dbReference type="NCBI Taxonomy" id="673940"/>
    <lineage>
        <taxon>Eukaryota</taxon>
        <taxon>Fungi</taxon>
        <taxon>Dikarya</taxon>
        <taxon>Ascomycota</taxon>
        <taxon>Pezizomycotina</taxon>
        <taxon>Dothideomycetes</taxon>
        <taxon>Pleosporomycetidae</taxon>
        <taxon>Pleosporales</taxon>
        <taxon>Lindgomycetaceae</taxon>
        <taxon>Lindgomyces</taxon>
    </lineage>
</organism>
<comment type="caution">
    <text evidence="1">The sequence shown here is derived from an EMBL/GenBank/DDBJ whole genome shotgun (WGS) entry which is preliminary data.</text>
</comment>
<keyword evidence="2" id="KW-1185">Reference proteome</keyword>
<gene>
    <name evidence="1" type="ORF">BDR25DRAFT_358202</name>
</gene>
<sequence length="294" mass="33827">MRVIRKGTTWFDIREHVREHTRLMVFQVSWTIIMERNKRDVRGNIGTALAPFPFMHDRPFREDTLCNRRLSLVVQALKLKATHLWTPSVGMQCLSTTGYYYSITYRKYGLENTSDHVKCSVLPSLVLRPTQLESKGRQQEVNKGGTYTNPFIPTQALPHNPLNMGTISAILQPLTILENKSSNLQAHLQPHRTSLKPGTSALAHLDNHNPLFEFRRMQHPAPQSPNLRNERVAFLSLYLALPFCTDASELKVENMRETGLEERLHHRRGKIGFGIEKICEKHALRLTCTVWNRA</sequence>
<evidence type="ECO:0000313" key="2">
    <source>
        <dbReference type="Proteomes" id="UP000799755"/>
    </source>
</evidence>